<name>A0ABR6XLL8_9BURK</name>
<dbReference type="InterPro" id="IPR021455">
    <property type="entry name" value="DUF3106"/>
</dbReference>
<proteinExistence type="predicted"/>
<sequence>MRIKNLSLLPLLHMTFLMLVTIVTSNVFARQLAIQANNATTIASVDASSPNTPTTKQVDLIQPQQPRTPNPTIVAAQATSINKTSWKNLSLEEKNALAPLANEWDKMDATRQKKWLGVSHKYSNMKPEEQQRVQERIKTWVKMTPEQRMSVRENFANTAKKSPEQKSAQWQQYQQLSDEEKKKFAHQAKVKKSITTIQPESKRTTPVLAPIKKGPSPVNPTSASASQASVK</sequence>
<dbReference type="Pfam" id="PF11304">
    <property type="entry name" value="DUF3106"/>
    <property type="match status" value="1"/>
</dbReference>
<evidence type="ECO:0000256" key="1">
    <source>
        <dbReference type="SAM" id="MobiDB-lite"/>
    </source>
</evidence>
<keyword evidence="3" id="KW-1185">Reference proteome</keyword>
<dbReference type="Proteomes" id="UP000643610">
    <property type="component" value="Unassembled WGS sequence"/>
</dbReference>
<feature type="region of interest" description="Disordered" evidence="1">
    <location>
        <begin position="178"/>
        <end position="231"/>
    </location>
</feature>
<evidence type="ECO:0000313" key="3">
    <source>
        <dbReference type="Proteomes" id="UP000643610"/>
    </source>
</evidence>
<protein>
    <submittedName>
        <fullName evidence="2">DUF3106 domain-containing protein</fullName>
    </submittedName>
</protein>
<feature type="compositionally biased region" description="Basic residues" evidence="1">
    <location>
        <begin position="183"/>
        <end position="192"/>
    </location>
</feature>
<comment type="caution">
    <text evidence="2">The sequence shown here is derived from an EMBL/GenBank/DDBJ whole genome shotgun (WGS) entry which is preliminary data.</text>
</comment>
<feature type="compositionally biased region" description="Polar residues" evidence="1">
    <location>
        <begin position="219"/>
        <end position="231"/>
    </location>
</feature>
<feature type="region of interest" description="Disordered" evidence="1">
    <location>
        <begin position="45"/>
        <end position="69"/>
    </location>
</feature>
<gene>
    <name evidence="2" type="ORF">H8K33_02750</name>
</gene>
<evidence type="ECO:0000313" key="2">
    <source>
        <dbReference type="EMBL" id="MBC3830417.1"/>
    </source>
</evidence>
<dbReference type="EMBL" id="JACOFU010000001">
    <property type="protein sequence ID" value="MBC3830417.1"/>
    <property type="molecule type" value="Genomic_DNA"/>
</dbReference>
<reference evidence="2 3" key="1">
    <citation type="submission" date="2020-08" db="EMBL/GenBank/DDBJ databases">
        <title>Novel species isolated from subtropical streams in China.</title>
        <authorList>
            <person name="Lu H."/>
        </authorList>
    </citation>
    <scope>NUCLEOTIDE SEQUENCE [LARGE SCALE GENOMIC DNA]</scope>
    <source>
        <strain evidence="2 3">KCTC 52442</strain>
    </source>
</reference>
<organism evidence="2 3">
    <name type="scientific">Undibacterium amnicola</name>
    <dbReference type="NCBI Taxonomy" id="1834038"/>
    <lineage>
        <taxon>Bacteria</taxon>
        <taxon>Pseudomonadati</taxon>
        <taxon>Pseudomonadota</taxon>
        <taxon>Betaproteobacteria</taxon>
        <taxon>Burkholderiales</taxon>
        <taxon>Oxalobacteraceae</taxon>
        <taxon>Undibacterium</taxon>
    </lineage>
</organism>
<accession>A0ABR6XLL8</accession>